<evidence type="ECO:0000256" key="4">
    <source>
        <dbReference type="ARBA" id="ARBA00022777"/>
    </source>
</evidence>
<evidence type="ECO:0000313" key="9">
    <source>
        <dbReference type="Proteomes" id="UP000078287"/>
    </source>
</evidence>
<dbReference type="InterPro" id="IPR000719">
    <property type="entry name" value="Prot_kinase_dom"/>
</dbReference>
<proteinExistence type="predicted"/>
<evidence type="ECO:0000313" key="8">
    <source>
        <dbReference type="EMBL" id="OAN46943.1"/>
    </source>
</evidence>
<organism evidence="8 9">
    <name type="scientific">Chloroflexus islandicus</name>
    <dbReference type="NCBI Taxonomy" id="1707952"/>
    <lineage>
        <taxon>Bacteria</taxon>
        <taxon>Bacillati</taxon>
        <taxon>Chloroflexota</taxon>
        <taxon>Chloroflexia</taxon>
        <taxon>Chloroflexales</taxon>
        <taxon>Chloroflexineae</taxon>
        <taxon>Chloroflexaceae</taxon>
        <taxon>Chloroflexus</taxon>
    </lineage>
</organism>
<dbReference type="GO" id="GO:0005524">
    <property type="term" value="F:ATP binding"/>
    <property type="evidence" value="ECO:0007669"/>
    <property type="project" value="UniProtKB-KW"/>
</dbReference>
<sequence>MMGTPRNEVVADRFQVAHRLARTAHSIVDLAYDARDQQPVVIKRLAPTGRSMSLANAARAFRREIDIVCALPAAGNDEWHCFPRFITMGRDRHGYYYVQSYIPGQTLASILAAGHPHNALTIAINLCWVLRILHAHGIVHGDLHPQNIMVGLHGEVALIDFGLSRYRYQLAPEVQGIGRPIYTPPEQLAGWPLDERSDFFALGWVLHELLDIEQLPPATQHLIATMCDPFPANRQVTLAALQAELEEVRDERSQPQPAPQWFINGLIIVSTAAIALLYLSLFWR</sequence>
<evidence type="ECO:0000256" key="2">
    <source>
        <dbReference type="ARBA" id="ARBA00022679"/>
    </source>
</evidence>
<keyword evidence="4 8" id="KW-0418">Kinase</keyword>
<feature type="transmembrane region" description="Helical" evidence="6">
    <location>
        <begin position="261"/>
        <end position="283"/>
    </location>
</feature>
<keyword evidence="5" id="KW-0067">ATP-binding</keyword>
<dbReference type="SMART" id="SM00220">
    <property type="entry name" value="S_TKc"/>
    <property type="match status" value="1"/>
</dbReference>
<dbReference type="CDD" id="cd14014">
    <property type="entry name" value="STKc_PknB_like"/>
    <property type="match status" value="1"/>
</dbReference>
<dbReference type="RefSeq" id="WP_066785293.1">
    <property type="nucleotide sequence ID" value="NZ_LWQS01000041.1"/>
</dbReference>
<evidence type="ECO:0000256" key="6">
    <source>
        <dbReference type="SAM" id="Phobius"/>
    </source>
</evidence>
<dbReference type="EC" id="2.7.11.1" evidence="1"/>
<dbReference type="PANTHER" id="PTHR43289:SF6">
    <property type="entry name" value="SERINE_THREONINE-PROTEIN KINASE NEKL-3"/>
    <property type="match status" value="1"/>
</dbReference>
<accession>A0A178MEE4</accession>
<keyword evidence="2" id="KW-0808">Transferase</keyword>
<evidence type="ECO:0000256" key="3">
    <source>
        <dbReference type="ARBA" id="ARBA00022741"/>
    </source>
</evidence>
<dbReference type="GO" id="GO:0004674">
    <property type="term" value="F:protein serine/threonine kinase activity"/>
    <property type="evidence" value="ECO:0007669"/>
    <property type="project" value="UniProtKB-KW"/>
</dbReference>
<keyword evidence="3" id="KW-0547">Nucleotide-binding</keyword>
<protein>
    <recommendedName>
        <fullName evidence="1">non-specific serine/threonine protein kinase</fullName>
        <ecNumber evidence="1">2.7.11.1</ecNumber>
    </recommendedName>
</protein>
<feature type="domain" description="Protein kinase" evidence="7">
    <location>
        <begin position="14"/>
        <end position="284"/>
    </location>
</feature>
<dbReference type="PANTHER" id="PTHR43289">
    <property type="entry name" value="MITOGEN-ACTIVATED PROTEIN KINASE KINASE KINASE 20-RELATED"/>
    <property type="match status" value="1"/>
</dbReference>
<evidence type="ECO:0000256" key="5">
    <source>
        <dbReference type="ARBA" id="ARBA00022840"/>
    </source>
</evidence>
<evidence type="ECO:0000256" key="1">
    <source>
        <dbReference type="ARBA" id="ARBA00012513"/>
    </source>
</evidence>
<dbReference type="SUPFAM" id="SSF56112">
    <property type="entry name" value="Protein kinase-like (PK-like)"/>
    <property type="match status" value="1"/>
</dbReference>
<keyword evidence="9" id="KW-1185">Reference proteome</keyword>
<dbReference type="STRING" id="1707952.A6A03_11590"/>
<dbReference type="EMBL" id="LWQS01000041">
    <property type="protein sequence ID" value="OAN46943.1"/>
    <property type="molecule type" value="Genomic_DNA"/>
</dbReference>
<reference evidence="8 9" key="1">
    <citation type="submission" date="2016-04" db="EMBL/GenBank/DDBJ databases">
        <title>Chloroflexus islandicus sp. nov., a thermophilic filamentous anoxygenic phototrophic bacterium from geyser Strokkur (Iceland).</title>
        <authorList>
            <person name="Gaisin V.A."/>
            <person name="Kalashnikov A.M."/>
            <person name="Sukhacheva M.V."/>
            <person name="Grouzdev D.S."/>
            <person name="Ivanov T.M."/>
            <person name="Kuznetsov B."/>
            <person name="Gorlenko V.M."/>
        </authorList>
    </citation>
    <scope>NUCLEOTIDE SEQUENCE [LARGE SCALE GENOMIC DNA]</scope>
    <source>
        <strain evidence="9">isl-2</strain>
    </source>
</reference>
<keyword evidence="6" id="KW-0472">Membrane</keyword>
<name>A0A178MEE4_9CHLR</name>
<dbReference type="PROSITE" id="PS50011">
    <property type="entry name" value="PROTEIN_KINASE_DOM"/>
    <property type="match status" value="1"/>
</dbReference>
<dbReference type="Gene3D" id="1.10.510.10">
    <property type="entry name" value="Transferase(Phosphotransferase) domain 1"/>
    <property type="match status" value="1"/>
</dbReference>
<comment type="caution">
    <text evidence="8">The sequence shown here is derived from an EMBL/GenBank/DDBJ whole genome shotgun (WGS) entry which is preliminary data.</text>
</comment>
<gene>
    <name evidence="8" type="ORF">A6A03_11590</name>
</gene>
<dbReference type="Proteomes" id="UP000078287">
    <property type="component" value="Unassembled WGS sequence"/>
</dbReference>
<keyword evidence="8" id="KW-0723">Serine/threonine-protein kinase</keyword>
<dbReference type="OrthoDB" id="9801841at2"/>
<evidence type="ECO:0000259" key="7">
    <source>
        <dbReference type="PROSITE" id="PS50011"/>
    </source>
</evidence>
<keyword evidence="6" id="KW-1133">Transmembrane helix</keyword>
<dbReference type="Pfam" id="PF00069">
    <property type="entry name" value="Pkinase"/>
    <property type="match status" value="1"/>
</dbReference>
<dbReference type="AlphaFoldDB" id="A0A178MEE4"/>
<keyword evidence="6" id="KW-0812">Transmembrane</keyword>
<dbReference type="InterPro" id="IPR011009">
    <property type="entry name" value="Kinase-like_dom_sf"/>
</dbReference>